<name>A0A1I0VWW1_9CLOT</name>
<gene>
    <name evidence="2" type="ORF">SAMN04488528_100382</name>
</gene>
<protein>
    <recommendedName>
        <fullName evidence="1">Glycosyltransferase 2-like domain-containing protein</fullName>
    </recommendedName>
</protein>
<accession>A0A1I0VWW1</accession>
<dbReference type="PANTHER" id="PTHR43179">
    <property type="entry name" value="RHAMNOSYLTRANSFERASE WBBL"/>
    <property type="match status" value="1"/>
</dbReference>
<dbReference type="PANTHER" id="PTHR43179:SF7">
    <property type="entry name" value="RHAMNOSYLTRANSFERASE WBBL"/>
    <property type="match status" value="1"/>
</dbReference>
<dbReference type="STRING" id="84698.SAMN04488528_100382"/>
<sequence>MKDLSIVIVSYNTCDLLRDCLNSVYNNTENIDYEVWVVDNQSKDGSPDMVEREFPQVKLIRNPINGGFSQANNLAIKQCLDYSRYVLILNPDTVVPKETLEDCVKLLNNNEKVGCLGCKVVLASGKLDKACKRGFPSPWNSLCYFLKLDKLSPKSKKFGGYNSTYIDEDEESEIDCLVGAFMMLRQETIKKIGFLDDTFFMYGEDIDWCYRVKEGGWINYYYPKVRITHYKGESSKKQSTRMIGEFHKSMFIFYNKHYKAQYNFLVNGLTYLGIYAKWGMSLLVNAFKKEKKVF</sequence>
<evidence type="ECO:0000313" key="3">
    <source>
        <dbReference type="Proteomes" id="UP000198619"/>
    </source>
</evidence>
<dbReference type="CDD" id="cd04186">
    <property type="entry name" value="GT_2_like_c"/>
    <property type="match status" value="1"/>
</dbReference>
<dbReference type="Pfam" id="PF00535">
    <property type="entry name" value="Glycos_transf_2"/>
    <property type="match status" value="1"/>
</dbReference>
<evidence type="ECO:0000259" key="1">
    <source>
        <dbReference type="Pfam" id="PF00535"/>
    </source>
</evidence>
<evidence type="ECO:0000313" key="2">
    <source>
        <dbReference type="EMBL" id="SFA80688.1"/>
    </source>
</evidence>
<organism evidence="2 3">
    <name type="scientific">Clostridium frigidicarnis</name>
    <dbReference type="NCBI Taxonomy" id="84698"/>
    <lineage>
        <taxon>Bacteria</taxon>
        <taxon>Bacillati</taxon>
        <taxon>Bacillota</taxon>
        <taxon>Clostridia</taxon>
        <taxon>Eubacteriales</taxon>
        <taxon>Clostridiaceae</taxon>
        <taxon>Clostridium</taxon>
    </lineage>
</organism>
<dbReference type="AlphaFoldDB" id="A0A1I0VWW1"/>
<dbReference type="InterPro" id="IPR029044">
    <property type="entry name" value="Nucleotide-diphossugar_trans"/>
</dbReference>
<dbReference type="EMBL" id="FOKI01000003">
    <property type="protein sequence ID" value="SFA80688.1"/>
    <property type="molecule type" value="Genomic_DNA"/>
</dbReference>
<keyword evidence="3" id="KW-1185">Reference proteome</keyword>
<dbReference type="OrthoDB" id="9813495at2"/>
<reference evidence="2 3" key="1">
    <citation type="submission" date="2016-10" db="EMBL/GenBank/DDBJ databases">
        <authorList>
            <person name="de Groot N.N."/>
        </authorList>
    </citation>
    <scope>NUCLEOTIDE SEQUENCE [LARGE SCALE GENOMIC DNA]</scope>
    <source>
        <strain evidence="2 3">DSM 12271</strain>
    </source>
</reference>
<dbReference type="SUPFAM" id="SSF53448">
    <property type="entry name" value="Nucleotide-diphospho-sugar transferases"/>
    <property type="match status" value="1"/>
</dbReference>
<proteinExistence type="predicted"/>
<dbReference type="RefSeq" id="WP_090038617.1">
    <property type="nucleotide sequence ID" value="NZ_FOKI01000003.1"/>
</dbReference>
<dbReference type="Proteomes" id="UP000198619">
    <property type="component" value="Unassembled WGS sequence"/>
</dbReference>
<dbReference type="InterPro" id="IPR001173">
    <property type="entry name" value="Glyco_trans_2-like"/>
</dbReference>
<dbReference type="Gene3D" id="3.90.550.10">
    <property type="entry name" value="Spore Coat Polysaccharide Biosynthesis Protein SpsA, Chain A"/>
    <property type="match status" value="1"/>
</dbReference>
<feature type="domain" description="Glycosyltransferase 2-like" evidence="1">
    <location>
        <begin position="5"/>
        <end position="155"/>
    </location>
</feature>